<dbReference type="RefSeq" id="WP_343934551.1">
    <property type="nucleotide sequence ID" value="NZ_BAAABU010000005.1"/>
</dbReference>
<comment type="caution">
    <text evidence="3">The sequence shown here is derived from an EMBL/GenBank/DDBJ whole genome shotgun (WGS) entry which is preliminary data.</text>
</comment>
<keyword evidence="2" id="KW-0472">Membrane</keyword>
<feature type="compositionally biased region" description="Pro residues" evidence="1">
    <location>
        <begin position="71"/>
        <end position="102"/>
    </location>
</feature>
<dbReference type="Proteomes" id="UP001500416">
    <property type="component" value="Unassembled WGS sequence"/>
</dbReference>
<feature type="compositionally biased region" description="Polar residues" evidence="1">
    <location>
        <begin position="140"/>
        <end position="149"/>
    </location>
</feature>
<feature type="region of interest" description="Disordered" evidence="1">
    <location>
        <begin position="68"/>
        <end position="191"/>
    </location>
</feature>
<evidence type="ECO:0000256" key="1">
    <source>
        <dbReference type="SAM" id="MobiDB-lite"/>
    </source>
</evidence>
<keyword evidence="4" id="KW-1185">Reference proteome</keyword>
<feature type="compositionally biased region" description="Polar residues" evidence="1">
    <location>
        <begin position="159"/>
        <end position="171"/>
    </location>
</feature>
<name>A0ABN0TUS9_9PSEU</name>
<organism evidence="3 4">
    <name type="scientific">Saccharothrix mutabilis subsp. mutabilis</name>
    <dbReference type="NCBI Taxonomy" id="66855"/>
    <lineage>
        <taxon>Bacteria</taxon>
        <taxon>Bacillati</taxon>
        <taxon>Actinomycetota</taxon>
        <taxon>Actinomycetes</taxon>
        <taxon>Pseudonocardiales</taxon>
        <taxon>Pseudonocardiaceae</taxon>
        <taxon>Saccharothrix</taxon>
    </lineage>
</organism>
<keyword evidence="2" id="KW-0812">Transmembrane</keyword>
<proteinExistence type="predicted"/>
<evidence type="ECO:0000313" key="3">
    <source>
        <dbReference type="EMBL" id="GAA0230787.1"/>
    </source>
</evidence>
<sequence length="191" mass="19054">MARWVWPTAAGVVTSATGVVINVATDRADSLLAWVGVVLLTALGVGIGIAAQRADLRHREAARHDLRPTAPAAPPATPPAATPPAAAPPAAAPPAAAPPAAAPPAATAPAATAPAGERAAAGSPDPAHAPPPEVPRSVYNHHQGNTSGPVIQVGYLHGNLNQGNTVDQSATAHGGSTIHQAGRDVRLDRDR</sequence>
<feature type="transmembrane region" description="Helical" evidence="2">
    <location>
        <begin position="31"/>
        <end position="51"/>
    </location>
</feature>
<accession>A0ABN0TUS9</accession>
<dbReference type="EMBL" id="BAAABU010000005">
    <property type="protein sequence ID" value="GAA0230787.1"/>
    <property type="molecule type" value="Genomic_DNA"/>
</dbReference>
<evidence type="ECO:0000256" key="2">
    <source>
        <dbReference type="SAM" id="Phobius"/>
    </source>
</evidence>
<gene>
    <name evidence="3" type="ORF">GCM10010492_31720</name>
</gene>
<keyword evidence="2" id="KW-1133">Transmembrane helix</keyword>
<feature type="compositionally biased region" description="Low complexity" evidence="1">
    <location>
        <begin position="103"/>
        <end position="126"/>
    </location>
</feature>
<protein>
    <submittedName>
        <fullName evidence="3">Uncharacterized protein</fullName>
    </submittedName>
</protein>
<feature type="compositionally biased region" description="Basic and acidic residues" evidence="1">
    <location>
        <begin position="181"/>
        <end position="191"/>
    </location>
</feature>
<evidence type="ECO:0000313" key="4">
    <source>
        <dbReference type="Proteomes" id="UP001500416"/>
    </source>
</evidence>
<reference evidence="3 4" key="1">
    <citation type="journal article" date="2019" name="Int. J. Syst. Evol. Microbiol.">
        <title>The Global Catalogue of Microorganisms (GCM) 10K type strain sequencing project: providing services to taxonomists for standard genome sequencing and annotation.</title>
        <authorList>
            <consortium name="The Broad Institute Genomics Platform"/>
            <consortium name="The Broad Institute Genome Sequencing Center for Infectious Disease"/>
            <person name="Wu L."/>
            <person name="Ma J."/>
        </authorList>
    </citation>
    <scope>NUCLEOTIDE SEQUENCE [LARGE SCALE GENOMIC DNA]</scope>
    <source>
        <strain evidence="3 4">JCM 3380</strain>
    </source>
</reference>